<protein>
    <submittedName>
        <fullName evidence="9">Putative focal adhesion adaptor protein paxillin</fullName>
    </submittedName>
</protein>
<dbReference type="GO" id="GO:0005667">
    <property type="term" value="C:transcription regulator complex"/>
    <property type="evidence" value="ECO:0007669"/>
    <property type="project" value="TreeGrafter"/>
</dbReference>
<feature type="domain" description="LIM zinc-binding" evidence="8">
    <location>
        <begin position="386"/>
        <end position="447"/>
    </location>
</feature>
<dbReference type="FunFam" id="2.10.110.10:FF:000036">
    <property type="entry name" value="LIM domain-containing protein 1"/>
    <property type="match status" value="1"/>
</dbReference>
<dbReference type="CDD" id="cd09438">
    <property type="entry name" value="LIM3_Ajuba_like"/>
    <property type="match status" value="1"/>
</dbReference>
<dbReference type="GO" id="GO:0035331">
    <property type="term" value="P:negative regulation of hippo signaling"/>
    <property type="evidence" value="ECO:0007669"/>
    <property type="project" value="TreeGrafter"/>
</dbReference>
<evidence type="ECO:0000313" key="9">
    <source>
        <dbReference type="EMBL" id="JAT93316.1"/>
    </source>
</evidence>
<keyword evidence="4 6" id="KW-0862">Zinc</keyword>
<name>A0A1E1X2M9_9ACAR</name>
<evidence type="ECO:0000259" key="8">
    <source>
        <dbReference type="PROSITE" id="PS50023"/>
    </source>
</evidence>
<dbReference type="GO" id="GO:0005912">
    <property type="term" value="C:adherens junction"/>
    <property type="evidence" value="ECO:0007669"/>
    <property type="project" value="TreeGrafter"/>
</dbReference>
<feature type="compositionally biased region" description="Pro residues" evidence="7">
    <location>
        <begin position="223"/>
        <end position="236"/>
    </location>
</feature>
<proteinExistence type="evidence at transcript level"/>
<dbReference type="GO" id="GO:0007010">
    <property type="term" value="P:cytoskeleton organization"/>
    <property type="evidence" value="ECO:0007669"/>
    <property type="project" value="TreeGrafter"/>
</dbReference>
<keyword evidence="5 6" id="KW-0440">LIM domain</keyword>
<evidence type="ECO:0000256" key="3">
    <source>
        <dbReference type="ARBA" id="ARBA00022737"/>
    </source>
</evidence>
<keyword evidence="3" id="KW-0677">Repeat</keyword>
<reference evidence="9" key="1">
    <citation type="journal article" date="2017" name="Front. Cell. Infect. Microbiol.">
        <title>The Distinct Transcriptional Response of the Midgut of Amblyomma sculptum and Amblyomma aureolatum Ticks to Rickettsia rickettsii Correlates to Their Differences in Susceptibility to Infection.</title>
        <authorList>
            <person name="Martins L.A."/>
            <person name="Galletti M.F.B.M."/>
            <person name="Ribeiro J.M."/>
            <person name="Fujita A."/>
            <person name="Costa F.B."/>
            <person name="Labruna M.B."/>
            <person name="Daffre S."/>
            <person name="Fogaca A.C."/>
        </authorList>
    </citation>
    <scope>NUCLEOTIDE SEQUENCE</scope>
</reference>
<dbReference type="Gene3D" id="2.10.110.10">
    <property type="entry name" value="Cysteine Rich Protein"/>
    <property type="match status" value="3"/>
</dbReference>
<evidence type="ECO:0000256" key="5">
    <source>
        <dbReference type="ARBA" id="ARBA00023038"/>
    </source>
</evidence>
<feature type="domain" description="LIM zinc-binding" evidence="8">
    <location>
        <begin position="451"/>
        <end position="511"/>
    </location>
</feature>
<dbReference type="AlphaFoldDB" id="A0A1E1X2M9"/>
<feature type="domain" description="LIM zinc-binding" evidence="8">
    <location>
        <begin position="514"/>
        <end position="580"/>
    </location>
</feature>
<dbReference type="Pfam" id="PF00412">
    <property type="entry name" value="LIM"/>
    <property type="match status" value="3"/>
</dbReference>
<dbReference type="GO" id="GO:0046872">
    <property type="term" value="F:metal ion binding"/>
    <property type="evidence" value="ECO:0007669"/>
    <property type="project" value="UniProtKB-KW"/>
</dbReference>
<feature type="region of interest" description="Disordered" evidence="7">
    <location>
        <begin position="163"/>
        <end position="238"/>
    </location>
</feature>
<dbReference type="GO" id="GO:0005634">
    <property type="term" value="C:nucleus"/>
    <property type="evidence" value="ECO:0007669"/>
    <property type="project" value="TreeGrafter"/>
</dbReference>
<evidence type="ECO:0000256" key="4">
    <source>
        <dbReference type="ARBA" id="ARBA00022833"/>
    </source>
</evidence>
<dbReference type="FunFam" id="2.10.110.10:FF:000028">
    <property type="entry name" value="LIM domain-containing protein 1"/>
    <property type="match status" value="1"/>
</dbReference>
<dbReference type="GO" id="GO:0003714">
    <property type="term" value="F:transcription corepressor activity"/>
    <property type="evidence" value="ECO:0007669"/>
    <property type="project" value="TreeGrafter"/>
</dbReference>
<accession>A0A1E1X2M9</accession>
<dbReference type="InterPro" id="IPR047245">
    <property type="entry name" value="Ajuba-like_LIM1"/>
</dbReference>
<keyword evidence="2 6" id="KW-0479">Metal-binding</keyword>
<sequence length="606" mass="65886">MYDDELASDATRILQDLSLFEVPSRDHLTAATPKRTDTSAGEDFEKKREIYANLNSKSYPDFALAGDHDYGRILSRAATSQGSYASADVLGSPRRYLPSSRRALGAIESLADGKELPVYARIDRASVIAASKFATPKAPCTEVASGVPPPDYARWAACKTRLPDSAHSSPRSSVSSSSRDSQHSNSSAGAAPIYENVAALQSPRSSLSSQDSKPPSPRASHCEPPPYPHAKPPPEYPIYANLDGSSLQRNGLVRPCAQKPSSYASSVRYSTAGSNSLSCSYPIGKQQQVFQMRSQPCENAAGLAARCPQAACPQVPPQAPCPQALPPPPPYPGYKPNTLNTKTLLPYNVTPPRPKGPTEAEKKIEALMRQIEDELEQNPPEGEFFGICHTCGEKVTGAGQACQAMGNLYHTNCFICCSCGRALRGKAFYNVHGKVYCEEDYLYSGFQQTAEKCAVCGHLIMEMILQAMGKSYHPGCFRCCICNECLDGVPFTIDMDNKIYCVNDYHKMFAPKCAACGKAITPVEGTDETVRVVSMDKDFHVDCYVCEECSLQLTDERDKRCYPLDGHLLCQGCHVRRLQAQGSVARGEPPPQGAQAQIVWNGAQLH</sequence>
<evidence type="ECO:0000256" key="2">
    <source>
        <dbReference type="ARBA" id="ARBA00022723"/>
    </source>
</evidence>
<dbReference type="InterPro" id="IPR047172">
    <property type="entry name" value="Ajuba-like"/>
</dbReference>
<dbReference type="SMART" id="SM00132">
    <property type="entry name" value="LIM"/>
    <property type="match status" value="3"/>
</dbReference>
<dbReference type="PROSITE" id="PS50023">
    <property type="entry name" value="LIM_DOMAIN_2"/>
    <property type="match status" value="3"/>
</dbReference>
<dbReference type="FunFam" id="2.10.110.10:FF:000037">
    <property type="entry name" value="LIM domain-containing protein 1"/>
    <property type="match status" value="1"/>
</dbReference>
<evidence type="ECO:0000256" key="6">
    <source>
        <dbReference type="PROSITE-ProRule" id="PRU00125"/>
    </source>
</evidence>
<evidence type="ECO:0000256" key="1">
    <source>
        <dbReference type="ARBA" id="ARBA00009611"/>
    </source>
</evidence>
<dbReference type="EMBL" id="GFAC01005872">
    <property type="protein sequence ID" value="JAT93316.1"/>
    <property type="molecule type" value="mRNA"/>
</dbReference>
<dbReference type="InterPro" id="IPR047247">
    <property type="entry name" value="Ajuba-like_LIM2"/>
</dbReference>
<dbReference type="SUPFAM" id="SSF57716">
    <property type="entry name" value="Glucocorticoid receptor-like (DNA-binding domain)"/>
    <property type="match status" value="3"/>
</dbReference>
<evidence type="ECO:0000256" key="7">
    <source>
        <dbReference type="SAM" id="MobiDB-lite"/>
    </source>
</evidence>
<dbReference type="GO" id="GO:0001666">
    <property type="term" value="P:response to hypoxia"/>
    <property type="evidence" value="ECO:0007669"/>
    <property type="project" value="TreeGrafter"/>
</dbReference>
<dbReference type="PANTHER" id="PTHR24219">
    <property type="entry name" value="LIM DOMAIN-CONTAINING PROTEIN JUB"/>
    <property type="match status" value="1"/>
</dbReference>
<organism evidence="9">
    <name type="scientific">Amblyomma aureolatum</name>
    <dbReference type="NCBI Taxonomy" id="187763"/>
    <lineage>
        <taxon>Eukaryota</taxon>
        <taxon>Metazoa</taxon>
        <taxon>Ecdysozoa</taxon>
        <taxon>Arthropoda</taxon>
        <taxon>Chelicerata</taxon>
        <taxon>Arachnida</taxon>
        <taxon>Acari</taxon>
        <taxon>Parasitiformes</taxon>
        <taxon>Ixodida</taxon>
        <taxon>Ixodoidea</taxon>
        <taxon>Ixodidae</taxon>
        <taxon>Amblyomminae</taxon>
        <taxon>Amblyomma</taxon>
    </lineage>
</organism>
<dbReference type="InterPro" id="IPR001781">
    <property type="entry name" value="Znf_LIM"/>
</dbReference>
<dbReference type="CDD" id="cd09355">
    <property type="entry name" value="LIM2_Ajuba_like"/>
    <property type="match status" value="1"/>
</dbReference>
<comment type="similarity">
    <text evidence="1">Belongs to the zyxin/ajuba family.</text>
</comment>
<feature type="compositionally biased region" description="Low complexity" evidence="7">
    <location>
        <begin position="163"/>
        <end position="188"/>
    </location>
</feature>
<dbReference type="GO" id="GO:0000932">
    <property type="term" value="C:P-body"/>
    <property type="evidence" value="ECO:0007669"/>
    <property type="project" value="TreeGrafter"/>
</dbReference>
<dbReference type="CDD" id="cd09352">
    <property type="entry name" value="LIM1_Ajuba_like"/>
    <property type="match status" value="1"/>
</dbReference>
<feature type="compositionally biased region" description="Low complexity" evidence="7">
    <location>
        <begin position="202"/>
        <end position="213"/>
    </location>
</feature>
<dbReference type="PANTHER" id="PTHR24219:SF4">
    <property type="entry name" value="LIM DOMAIN-CONTAINING PROTEIN JUB"/>
    <property type="match status" value="1"/>
</dbReference>
<dbReference type="InterPro" id="IPR047248">
    <property type="entry name" value="Ajuba-like_LIM3"/>
</dbReference>